<sequence length="245" mass="28679">MKLFQTISKNKRLKNKQIGISENRQYRCLVGQFEQIPRVIWQDIQDPFEIGLQQMLTRRECFSSSGAEEVSKLTQPFIDNTKPKFTLIRAVSHHYIWRKRVLLPLVDSEQLIYKQAIQILEQELPLPIEQVYFDFKIKQQIEKQLTQITLFALRKAFADPLLSEYPTILDNETHCYWRGFHYLFPKLENHFLKIGSLNFQFNSNGLTLSEEDNGIDITTLDFPEKILSPHLYLSALGASLWNGTA</sequence>
<accession>A0AAE6X6G3</accession>
<evidence type="ECO:0008006" key="5">
    <source>
        <dbReference type="Google" id="ProtNLM"/>
    </source>
</evidence>
<protein>
    <recommendedName>
        <fullName evidence="5">Competence protein ComA</fullName>
    </recommendedName>
</protein>
<dbReference type="Proteomes" id="UP000276901">
    <property type="component" value="Unassembled WGS sequence"/>
</dbReference>
<evidence type="ECO:0000313" key="4">
    <source>
        <dbReference type="Proteomes" id="UP000502287"/>
    </source>
</evidence>
<name>A0AAE6X6G3_9PAST</name>
<gene>
    <name evidence="1" type="ORF">A4G17_09825</name>
    <name evidence="2" type="ORF">EDC49_0190</name>
</gene>
<dbReference type="Proteomes" id="UP000502287">
    <property type="component" value="Chromosome"/>
</dbReference>
<reference evidence="2 3" key="2">
    <citation type="submission" date="2018-11" db="EMBL/GenBank/DDBJ databases">
        <title>Genomic Encyclopedia of Type Strains, Phase IV (KMG-IV): sequencing the most valuable type-strain genomes for metagenomic binning, comparative biology and taxonomic classification.</title>
        <authorList>
            <person name="Goeker M."/>
        </authorList>
    </citation>
    <scope>NUCLEOTIDE SEQUENCE [LARGE SCALE GENOMIC DNA]</scope>
    <source>
        <strain evidence="2 3">DSM 25797</strain>
    </source>
</reference>
<evidence type="ECO:0000313" key="3">
    <source>
        <dbReference type="Proteomes" id="UP000276901"/>
    </source>
</evidence>
<dbReference type="EMBL" id="RKQT01000001">
    <property type="protein sequence ID" value="RPE95814.1"/>
    <property type="molecule type" value="Genomic_DNA"/>
</dbReference>
<organism evidence="1 4">
    <name type="scientific">Frederiksenia canicola</name>
    <dbReference type="NCBI Taxonomy" id="123824"/>
    <lineage>
        <taxon>Bacteria</taxon>
        <taxon>Pseudomonadati</taxon>
        <taxon>Pseudomonadota</taxon>
        <taxon>Gammaproteobacteria</taxon>
        <taxon>Pasteurellales</taxon>
        <taxon>Pasteurellaceae</taxon>
        <taxon>Frederiksenia</taxon>
    </lineage>
</organism>
<keyword evidence="3" id="KW-1185">Reference proteome</keyword>
<evidence type="ECO:0000313" key="1">
    <source>
        <dbReference type="EMBL" id="QIM65725.1"/>
    </source>
</evidence>
<proteinExistence type="predicted"/>
<dbReference type="EMBL" id="CP015029">
    <property type="protein sequence ID" value="QIM65725.1"/>
    <property type="molecule type" value="Genomic_DNA"/>
</dbReference>
<dbReference type="RefSeq" id="WP_123955748.1">
    <property type="nucleotide sequence ID" value="NZ_CP015029.1"/>
</dbReference>
<evidence type="ECO:0000313" key="2">
    <source>
        <dbReference type="EMBL" id="RPE95814.1"/>
    </source>
</evidence>
<dbReference type="AlphaFoldDB" id="A0AAE6X6G3"/>
<reference evidence="1 4" key="1">
    <citation type="submission" date="2016-03" db="EMBL/GenBank/DDBJ databases">
        <authorList>
            <person name="Hansen M.J."/>
            <person name="Bojesen A.M."/>
            <person name="Planet P."/>
        </authorList>
    </citation>
    <scope>NUCLEOTIDE SEQUENCE [LARGE SCALE GENOMIC DNA]</scope>
    <source>
        <strain evidence="1 4">HPA 21</strain>
    </source>
</reference>
<dbReference type="KEGG" id="fcl:A4G17_09825"/>